<keyword evidence="2" id="KW-1185">Reference proteome</keyword>
<organism evidence="1 2">
    <name type="scientific">Lactuca sativa</name>
    <name type="common">Garden lettuce</name>
    <dbReference type="NCBI Taxonomy" id="4236"/>
    <lineage>
        <taxon>Eukaryota</taxon>
        <taxon>Viridiplantae</taxon>
        <taxon>Streptophyta</taxon>
        <taxon>Embryophyta</taxon>
        <taxon>Tracheophyta</taxon>
        <taxon>Spermatophyta</taxon>
        <taxon>Magnoliopsida</taxon>
        <taxon>eudicotyledons</taxon>
        <taxon>Gunneridae</taxon>
        <taxon>Pentapetalae</taxon>
        <taxon>asterids</taxon>
        <taxon>campanulids</taxon>
        <taxon>Asterales</taxon>
        <taxon>Asteraceae</taxon>
        <taxon>Cichorioideae</taxon>
        <taxon>Cichorieae</taxon>
        <taxon>Lactucinae</taxon>
        <taxon>Lactuca</taxon>
    </lineage>
</organism>
<sequence>MTNMVASVNLGKIYIIRSLTRAIYARGWFVDTRATVHVYGQQESFRTYRPIPPVTVEFSCGECVTLRDVLHVPTISNGLVSADKFDKGGFKMELENGRIVITKGKRYVGKANNCSGMYRLLLSDEGSVSKHSV</sequence>
<name>A0A9R1WM38_LACSA</name>
<dbReference type="Proteomes" id="UP000235145">
    <property type="component" value="Unassembled WGS sequence"/>
</dbReference>
<proteinExistence type="predicted"/>
<dbReference type="PANTHER" id="PTHR47592">
    <property type="entry name" value="PBF68 PROTEIN"/>
    <property type="match status" value="1"/>
</dbReference>
<dbReference type="PANTHER" id="PTHR47592:SF30">
    <property type="entry name" value="CCHC-TYPE DOMAIN-CONTAINING PROTEIN"/>
    <property type="match status" value="1"/>
</dbReference>
<evidence type="ECO:0000313" key="2">
    <source>
        <dbReference type="Proteomes" id="UP000235145"/>
    </source>
</evidence>
<gene>
    <name evidence="1" type="ORF">LSAT_V11C100009710</name>
</gene>
<comment type="caution">
    <text evidence="1">The sequence shown here is derived from an EMBL/GenBank/DDBJ whole genome shotgun (WGS) entry which is preliminary data.</text>
</comment>
<protein>
    <submittedName>
        <fullName evidence="1">Uncharacterized protein</fullName>
    </submittedName>
</protein>
<evidence type="ECO:0000313" key="1">
    <source>
        <dbReference type="EMBL" id="KAJ0226173.1"/>
    </source>
</evidence>
<dbReference type="AlphaFoldDB" id="A0A9R1WM38"/>
<accession>A0A9R1WM38</accession>
<dbReference type="EMBL" id="NBSK02000001">
    <property type="protein sequence ID" value="KAJ0226173.1"/>
    <property type="molecule type" value="Genomic_DNA"/>
</dbReference>
<reference evidence="1 2" key="1">
    <citation type="journal article" date="2017" name="Nat. Commun.">
        <title>Genome assembly with in vitro proximity ligation data and whole-genome triplication in lettuce.</title>
        <authorList>
            <person name="Reyes-Chin-Wo S."/>
            <person name="Wang Z."/>
            <person name="Yang X."/>
            <person name="Kozik A."/>
            <person name="Arikit S."/>
            <person name="Song C."/>
            <person name="Xia L."/>
            <person name="Froenicke L."/>
            <person name="Lavelle D.O."/>
            <person name="Truco M.J."/>
            <person name="Xia R."/>
            <person name="Zhu S."/>
            <person name="Xu C."/>
            <person name="Xu H."/>
            <person name="Xu X."/>
            <person name="Cox K."/>
            <person name="Korf I."/>
            <person name="Meyers B.C."/>
            <person name="Michelmore R.W."/>
        </authorList>
    </citation>
    <scope>NUCLEOTIDE SEQUENCE [LARGE SCALE GENOMIC DNA]</scope>
    <source>
        <strain evidence="2">cv. Salinas</strain>
        <tissue evidence="1">Seedlings</tissue>
    </source>
</reference>